<evidence type="ECO:0000313" key="1">
    <source>
        <dbReference type="EMBL" id="KAI9513332.1"/>
    </source>
</evidence>
<proteinExistence type="predicted"/>
<evidence type="ECO:0000313" key="2">
    <source>
        <dbReference type="Proteomes" id="UP001207468"/>
    </source>
</evidence>
<comment type="caution">
    <text evidence="1">The sequence shown here is derived from an EMBL/GenBank/DDBJ whole genome shotgun (WGS) entry which is preliminary data.</text>
</comment>
<reference evidence="1" key="1">
    <citation type="submission" date="2021-03" db="EMBL/GenBank/DDBJ databases">
        <title>Evolutionary priming and transition to the ectomycorrhizal habit in an iconic lineage of mushroom-forming fungi: is preadaptation a requirement?</title>
        <authorList>
            <consortium name="DOE Joint Genome Institute"/>
            <person name="Looney B.P."/>
            <person name="Miyauchi S."/>
            <person name="Morin E."/>
            <person name="Drula E."/>
            <person name="Courty P.E."/>
            <person name="Chicoki N."/>
            <person name="Fauchery L."/>
            <person name="Kohler A."/>
            <person name="Kuo A."/>
            <person name="LaButti K."/>
            <person name="Pangilinan J."/>
            <person name="Lipzen A."/>
            <person name="Riley R."/>
            <person name="Andreopoulos W."/>
            <person name="He G."/>
            <person name="Johnson J."/>
            <person name="Barry K.W."/>
            <person name="Grigoriev I.V."/>
            <person name="Nagy L."/>
            <person name="Hibbett D."/>
            <person name="Henrissat B."/>
            <person name="Matheny P.B."/>
            <person name="Labbe J."/>
            <person name="Martin A.F."/>
        </authorList>
    </citation>
    <scope>NUCLEOTIDE SEQUENCE</scope>
    <source>
        <strain evidence="1">BPL698</strain>
    </source>
</reference>
<organism evidence="1 2">
    <name type="scientific">Russula earlei</name>
    <dbReference type="NCBI Taxonomy" id="71964"/>
    <lineage>
        <taxon>Eukaryota</taxon>
        <taxon>Fungi</taxon>
        <taxon>Dikarya</taxon>
        <taxon>Basidiomycota</taxon>
        <taxon>Agaricomycotina</taxon>
        <taxon>Agaricomycetes</taxon>
        <taxon>Russulales</taxon>
        <taxon>Russulaceae</taxon>
        <taxon>Russula</taxon>
    </lineage>
</organism>
<protein>
    <submittedName>
        <fullName evidence="1">Uncharacterized protein</fullName>
    </submittedName>
</protein>
<feature type="non-terminal residue" evidence="1">
    <location>
        <position position="207"/>
    </location>
</feature>
<feature type="non-terminal residue" evidence="1">
    <location>
        <position position="1"/>
    </location>
</feature>
<sequence length="207" mass="23440">CMDAERYNLAYRVLTDLKRRGFVPNVRTFATLMGGYAAVEDWAAFPKQLENAHSAYTQLKQLLEGSPEPVREPRASFALYTVALYISILGKAGEYKRAFDVFHELDADGPLQPHPKVYSSLLCVLADRLDSAEAEQRQGTSIVAESLSDAKYVWRRQMRSLDRQPQHPIDPRSVEAMIKVLSWGEPSDHELMFDILRDICGLPRPGE</sequence>
<dbReference type="Proteomes" id="UP001207468">
    <property type="component" value="Unassembled WGS sequence"/>
</dbReference>
<gene>
    <name evidence="1" type="ORF">F5148DRAFT_956133</name>
</gene>
<dbReference type="EMBL" id="JAGFNK010000002">
    <property type="protein sequence ID" value="KAI9513332.1"/>
    <property type="molecule type" value="Genomic_DNA"/>
</dbReference>
<name>A0ACC0UR99_9AGAM</name>
<keyword evidence="2" id="KW-1185">Reference proteome</keyword>
<accession>A0ACC0UR99</accession>